<dbReference type="InterPro" id="IPR021557">
    <property type="entry name" value="DUF3016"/>
</dbReference>
<dbReference type="RefSeq" id="WP_143870888.1">
    <property type="nucleotide sequence ID" value="NZ_CP041660.1"/>
</dbReference>
<evidence type="ECO:0000313" key="3">
    <source>
        <dbReference type="Proteomes" id="UP001467690"/>
    </source>
</evidence>
<proteinExistence type="predicted"/>
<comment type="caution">
    <text evidence="2">The sequence shown here is derived from an EMBL/GenBank/DDBJ whole genome shotgun (WGS) entry which is preliminary data.</text>
</comment>
<feature type="signal peptide" evidence="1">
    <location>
        <begin position="1"/>
        <end position="22"/>
    </location>
</feature>
<feature type="chain" id="PRO_5046277809" evidence="1">
    <location>
        <begin position="23"/>
        <end position="172"/>
    </location>
</feature>
<sequence length="172" mass="20265">MIRLLKYCLTSLVLCYSQMAHAGSVEVTWSDPDEYTDIKPSSMHSRKSFQEHTFAQFEKYLNWLAEKKLPKDYVLKLTVTDLDLAGHVWWYGSSMEDVRIIKAPYIPRMSFGYQLLDDKKQVVKSGEEKLKHMSMSQHTILPVNMDNFKFEFNMLHRWFERDLLAEAQSSKT</sequence>
<reference evidence="2 3" key="1">
    <citation type="submission" date="2024-06" db="EMBL/GenBank/DDBJ databases">
        <authorList>
            <person name="Chen R.Y."/>
        </authorList>
    </citation>
    <scope>NUCLEOTIDE SEQUENCE [LARGE SCALE GENOMIC DNA]</scope>
    <source>
        <strain evidence="2 3">D2</strain>
    </source>
</reference>
<accession>A0ABV1RNS9</accession>
<protein>
    <submittedName>
        <fullName evidence="2">DUF3016 domain-containing protein</fullName>
    </submittedName>
</protein>
<name>A0ABV1RNS9_9ALTE</name>
<gene>
    <name evidence="2" type="ORF">ABS311_20860</name>
</gene>
<dbReference type="Pfam" id="PF11454">
    <property type="entry name" value="DUF3016"/>
    <property type="match status" value="1"/>
</dbReference>
<keyword evidence="3" id="KW-1185">Reference proteome</keyword>
<keyword evidence="1" id="KW-0732">Signal</keyword>
<dbReference type="Proteomes" id="UP001467690">
    <property type="component" value="Unassembled WGS sequence"/>
</dbReference>
<organism evidence="2 3">
    <name type="scientific">Catenovulum sediminis</name>
    <dbReference type="NCBI Taxonomy" id="1740262"/>
    <lineage>
        <taxon>Bacteria</taxon>
        <taxon>Pseudomonadati</taxon>
        <taxon>Pseudomonadota</taxon>
        <taxon>Gammaproteobacteria</taxon>
        <taxon>Alteromonadales</taxon>
        <taxon>Alteromonadaceae</taxon>
        <taxon>Catenovulum</taxon>
    </lineage>
</organism>
<dbReference type="EMBL" id="JBELOE010000287">
    <property type="protein sequence ID" value="MER2494332.1"/>
    <property type="molecule type" value="Genomic_DNA"/>
</dbReference>
<evidence type="ECO:0000256" key="1">
    <source>
        <dbReference type="SAM" id="SignalP"/>
    </source>
</evidence>
<evidence type="ECO:0000313" key="2">
    <source>
        <dbReference type="EMBL" id="MER2494332.1"/>
    </source>
</evidence>